<dbReference type="GO" id="GO:0030170">
    <property type="term" value="F:pyridoxal phosphate binding"/>
    <property type="evidence" value="ECO:0007669"/>
    <property type="project" value="InterPro"/>
</dbReference>
<dbReference type="PROSITE" id="PS50949">
    <property type="entry name" value="HTH_GNTR"/>
    <property type="match status" value="1"/>
</dbReference>
<dbReference type="PANTHER" id="PTHR46577:SF1">
    <property type="entry name" value="HTH-TYPE TRANSCRIPTIONAL REGULATORY PROTEIN GABR"/>
    <property type="match status" value="1"/>
</dbReference>
<dbReference type="PANTHER" id="PTHR46577">
    <property type="entry name" value="HTH-TYPE TRANSCRIPTIONAL REGULATORY PROTEIN GABR"/>
    <property type="match status" value="1"/>
</dbReference>
<evidence type="ECO:0000256" key="1">
    <source>
        <dbReference type="ARBA" id="ARBA00005384"/>
    </source>
</evidence>
<name>A0A9D1ADV1_9FIRM</name>
<evidence type="ECO:0000313" key="7">
    <source>
        <dbReference type="EMBL" id="HIR14432.1"/>
    </source>
</evidence>
<dbReference type="InterPro" id="IPR015421">
    <property type="entry name" value="PyrdxlP-dep_Trfase_major"/>
</dbReference>
<dbReference type="InterPro" id="IPR004839">
    <property type="entry name" value="Aminotransferase_I/II_large"/>
</dbReference>
<keyword evidence="7" id="KW-0808">Transferase</keyword>
<dbReference type="InterPro" id="IPR000524">
    <property type="entry name" value="Tscrpt_reg_HTH_GntR"/>
</dbReference>
<evidence type="ECO:0000259" key="6">
    <source>
        <dbReference type="PROSITE" id="PS50949"/>
    </source>
</evidence>
<evidence type="ECO:0000256" key="3">
    <source>
        <dbReference type="ARBA" id="ARBA00023015"/>
    </source>
</evidence>
<evidence type="ECO:0000256" key="5">
    <source>
        <dbReference type="ARBA" id="ARBA00023163"/>
    </source>
</evidence>
<keyword evidence="3" id="KW-0805">Transcription regulation</keyword>
<feature type="domain" description="HTH gntR-type" evidence="6">
    <location>
        <begin position="14"/>
        <end position="82"/>
    </location>
</feature>
<dbReference type="PRINTS" id="PR00035">
    <property type="entry name" value="HTHGNTR"/>
</dbReference>
<dbReference type="SUPFAM" id="SSF46785">
    <property type="entry name" value="Winged helix' DNA-binding domain"/>
    <property type="match status" value="1"/>
</dbReference>
<keyword evidence="4" id="KW-0238">DNA-binding</keyword>
<proteinExistence type="inferred from homology"/>
<comment type="similarity">
    <text evidence="1">In the C-terminal section; belongs to the class-I pyridoxal-phosphate-dependent aminotransferase family.</text>
</comment>
<reference evidence="7" key="2">
    <citation type="journal article" date="2021" name="PeerJ">
        <title>Extensive microbial diversity within the chicken gut microbiome revealed by metagenomics and culture.</title>
        <authorList>
            <person name="Gilroy R."/>
            <person name="Ravi A."/>
            <person name="Getino M."/>
            <person name="Pursley I."/>
            <person name="Horton D.L."/>
            <person name="Alikhan N.F."/>
            <person name="Baker D."/>
            <person name="Gharbi K."/>
            <person name="Hall N."/>
            <person name="Watson M."/>
            <person name="Adriaenssens E.M."/>
            <person name="Foster-Nyarko E."/>
            <person name="Jarju S."/>
            <person name="Secka A."/>
            <person name="Antonio M."/>
            <person name="Oren A."/>
            <person name="Chaudhuri R.R."/>
            <person name="La Ragione R."/>
            <person name="Hildebrand F."/>
            <person name="Pallen M.J."/>
        </authorList>
    </citation>
    <scope>NUCLEOTIDE SEQUENCE</scope>
    <source>
        <strain evidence="7">ChiSjej4B22-8148</strain>
    </source>
</reference>
<dbReference type="InterPro" id="IPR015424">
    <property type="entry name" value="PyrdxlP-dep_Trfase"/>
</dbReference>
<dbReference type="Pfam" id="PF00155">
    <property type="entry name" value="Aminotran_1_2"/>
    <property type="match status" value="1"/>
</dbReference>
<evidence type="ECO:0000313" key="8">
    <source>
        <dbReference type="Proteomes" id="UP000886757"/>
    </source>
</evidence>
<dbReference type="EMBL" id="DVGK01000123">
    <property type="protein sequence ID" value="HIR14432.1"/>
    <property type="molecule type" value="Genomic_DNA"/>
</dbReference>
<keyword evidence="2" id="KW-0663">Pyridoxal phosphate</keyword>
<keyword evidence="7" id="KW-0032">Aminotransferase</keyword>
<dbReference type="SMART" id="SM00345">
    <property type="entry name" value="HTH_GNTR"/>
    <property type="match status" value="1"/>
</dbReference>
<protein>
    <submittedName>
        <fullName evidence="7">PLP-dependent aminotransferase family protein</fullName>
    </submittedName>
</protein>
<dbReference type="GO" id="GO:0003700">
    <property type="term" value="F:DNA-binding transcription factor activity"/>
    <property type="evidence" value="ECO:0007669"/>
    <property type="project" value="InterPro"/>
</dbReference>
<dbReference type="GO" id="GO:0008483">
    <property type="term" value="F:transaminase activity"/>
    <property type="evidence" value="ECO:0007669"/>
    <property type="project" value="UniProtKB-KW"/>
</dbReference>
<reference evidence="7" key="1">
    <citation type="submission" date="2020-10" db="EMBL/GenBank/DDBJ databases">
        <authorList>
            <person name="Gilroy R."/>
        </authorList>
    </citation>
    <scope>NUCLEOTIDE SEQUENCE</scope>
    <source>
        <strain evidence="7">ChiSjej4B22-8148</strain>
    </source>
</reference>
<dbReference type="Pfam" id="PF00392">
    <property type="entry name" value="GntR"/>
    <property type="match status" value="1"/>
</dbReference>
<dbReference type="CDD" id="cd07377">
    <property type="entry name" value="WHTH_GntR"/>
    <property type="match status" value="1"/>
</dbReference>
<evidence type="ECO:0000256" key="4">
    <source>
        <dbReference type="ARBA" id="ARBA00023125"/>
    </source>
</evidence>
<dbReference type="InterPro" id="IPR051446">
    <property type="entry name" value="HTH_trans_reg/aminotransferase"/>
</dbReference>
<dbReference type="InterPro" id="IPR036388">
    <property type="entry name" value="WH-like_DNA-bd_sf"/>
</dbReference>
<dbReference type="CDD" id="cd00609">
    <property type="entry name" value="AAT_like"/>
    <property type="match status" value="1"/>
</dbReference>
<dbReference type="SUPFAM" id="SSF53383">
    <property type="entry name" value="PLP-dependent transferases"/>
    <property type="match status" value="1"/>
</dbReference>
<dbReference type="Proteomes" id="UP000886757">
    <property type="component" value="Unassembled WGS sequence"/>
</dbReference>
<sequence length="465" mass="52848">MNDLTIVLDGKSGVPLYEQIYYHIKNEITEGGLPFGKRLPSTRKLAKFLQVSRTTVDLAYEQLVSEGYVEARPCKGYYVCELEGICSLRPESPRARRKPKQQDAGCLYDFSPRGVDLNSFPLGAWRKISKEILMEDNTRFFQLGDPAGEWELRCTIADYLHQARGVSAEPEQIIVGAGNDFLHMLLRVLLGNRRVLAMESPTYRKAYELFESLSCTVKIAGMDESGMRIDSLEETGADLAYVMPSHQYPLGIVMPVKRRMQLLEWAARKEGRYIIEDDYDSEFRYRGKPIPALAGYDRQGKVIYIGTFSKSIAPAIRVSYMVLPEGLMEKYNERGRRISSTVSRVDQLLIARFLNEGYYERHLNKMRAVYKSRHDTLLEAMKPFRKILTVSGENAGVHLLLNFHNGMTEQEAADRAWTKGVKVYGLSRYYVGGVSQERQTVILGYANVTEDAIKEAAGRLAQAWL</sequence>
<gene>
    <name evidence="7" type="ORF">IAB31_10985</name>
</gene>
<keyword evidence="5" id="KW-0804">Transcription</keyword>
<dbReference type="Gene3D" id="3.40.640.10">
    <property type="entry name" value="Type I PLP-dependent aspartate aminotransferase-like (Major domain)"/>
    <property type="match status" value="1"/>
</dbReference>
<comment type="caution">
    <text evidence="7">The sequence shown here is derived from an EMBL/GenBank/DDBJ whole genome shotgun (WGS) entry which is preliminary data.</text>
</comment>
<dbReference type="GO" id="GO:0003677">
    <property type="term" value="F:DNA binding"/>
    <property type="evidence" value="ECO:0007669"/>
    <property type="project" value="UniProtKB-KW"/>
</dbReference>
<dbReference type="InterPro" id="IPR036390">
    <property type="entry name" value="WH_DNA-bd_sf"/>
</dbReference>
<evidence type="ECO:0000256" key="2">
    <source>
        <dbReference type="ARBA" id="ARBA00022898"/>
    </source>
</evidence>
<dbReference type="AlphaFoldDB" id="A0A9D1ADV1"/>
<dbReference type="Gene3D" id="1.10.10.10">
    <property type="entry name" value="Winged helix-like DNA-binding domain superfamily/Winged helix DNA-binding domain"/>
    <property type="match status" value="1"/>
</dbReference>
<accession>A0A9D1ADV1</accession>
<organism evidence="7 8">
    <name type="scientific">Candidatus Choladousia intestinavium</name>
    <dbReference type="NCBI Taxonomy" id="2840727"/>
    <lineage>
        <taxon>Bacteria</taxon>
        <taxon>Bacillati</taxon>
        <taxon>Bacillota</taxon>
        <taxon>Clostridia</taxon>
        <taxon>Lachnospirales</taxon>
        <taxon>Lachnospiraceae</taxon>
        <taxon>Lachnospiraceae incertae sedis</taxon>
        <taxon>Candidatus Choladousia</taxon>
    </lineage>
</organism>